<keyword evidence="7 9" id="KW-1133">Transmembrane helix</keyword>
<feature type="transmembrane region" description="Helical" evidence="9">
    <location>
        <begin position="52"/>
        <end position="73"/>
    </location>
</feature>
<gene>
    <name evidence="12" type="ORF">H8730_00180</name>
</gene>
<dbReference type="PANTHER" id="PTHR43394:SF1">
    <property type="entry name" value="ATP-BINDING CASSETTE SUB-FAMILY B MEMBER 10, MITOCHONDRIAL"/>
    <property type="match status" value="1"/>
</dbReference>
<comment type="subcellular location">
    <subcellularLocation>
        <location evidence="1">Cell membrane</location>
        <topology evidence="1">Multi-pass membrane protein</topology>
    </subcellularLocation>
</comment>
<proteinExistence type="predicted"/>
<evidence type="ECO:0000256" key="3">
    <source>
        <dbReference type="ARBA" id="ARBA00022475"/>
    </source>
</evidence>
<dbReference type="AlphaFoldDB" id="A0A926DP72"/>
<evidence type="ECO:0000256" key="2">
    <source>
        <dbReference type="ARBA" id="ARBA00022448"/>
    </source>
</evidence>
<dbReference type="InterPro" id="IPR017871">
    <property type="entry name" value="ABC_transporter-like_CS"/>
</dbReference>
<dbReference type="InterPro" id="IPR036640">
    <property type="entry name" value="ABC1_TM_sf"/>
</dbReference>
<evidence type="ECO:0000259" key="11">
    <source>
        <dbReference type="PROSITE" id="PS50929"/>
    </source>
</evidence>
<evidence type="ECO:0000256" key="6">
    <source>
        <dbReference type="ARBA" id="ARBA00022840"/>
    </source>
</evidence>
<evidence type="ECO:0000256" key="7">
    <source>
        <dbReference type="ARBA" id="ARBA00022989"/>
    </source>
</evidence>
<sequence length="575" mass="63683">MHYMKQYLKPYWKQFLIGPVFKLLEAILELFMPIMMARIINEGVLQQDTDFILQQGGLMALIAAIGMGSAWICQYSASVASQGFGTRLRSDMFKKINALSFSQIESFGASTLTTRLTNDINQLQQAVAMVIRLVIRAPFVCIGSAVAAMMINARMSIIIFLTLPVLAGIVYFVFRVSAPLYTRVQQKLDALSRTVGENISGVRVIRAFAKNPHEKERFRQRNEELTRAAVRVNLISALVNPLTTFIMNIAIVVVLYCSGWMIQRGQFDQGSVLAFINYISSMLTALLVVANLVVLFTKAGASLKRVNEVLGTELPGEESEVKCERQMNEPAVEFSHVSFRYTPEASLALEDITFALRQGETLGIIGGTGSGKTSVANLILRQYPLTEGRIELWGTDIEAIPREQLLERISTAPQRAELFSGSIRENLQWGAHDAEDADLQKALKAAQASDFVGELPQKLDSQVDRGGRNFSGGQKQRLNIARALVKNAPLLILDDSFSALDYLTEHNLKTALKEQYPGTTLLIISQRVSSIRGADQILVLDDGKMAGLGTHEELMASCPVYQETVYSQTREEGTR</sequence>
<dbReference type="Proteomes" id="UP000657006">
    <property type="component" value="Unassembled WGS sequence"/>
</dbReference>
<evidence type="ECO:0000313" key="12">
    <source>
        <dbReference type="EMBL" id="MBC8541966.1"/>
    </source>
</evidence>
<accession>A0A926DP72</accession>
<feature type="transmembrane region" description="Helical" evidence="9">
    <location>
        <begin position="237"/>
        <end position="262"/>
    </location>
</feature>
<keyword evidence="13" id="KW-1185">Reference proteome</keyword>
<keyword evidence="4 9" id="KW-0812">Transmembrane</keyword>
<keyword evidence="5" id="KW-0547">Nucleotide-binding</keyword>
<dbReference type="GO" id="GO:0005524">
    <property type="term" value="F:ATP binding"/>
    <property type="evidence" value="ECO:0007669"/>
    <property type="project" value="UniProtKB-KW"/>
</dbReference>
<feature type="transmembrane region" description="Helical" evidence="9">
    <location>
        <begin position="133"/>
        <end position="151"/>
    </location>
</feature>
<dbReference type="CDD" id="cd18548">
    <property type="entry name" value="ABC_6TM_Tm287_like"/>
    <property type="match status" value="1"/>
</dbReference>
<dbReference type="InterPro" id="IPR039421">
    <property type="entry name" value="Type_1_exporter"/>
</dbReference>
<dbReference type="SMART" id="SM00382">
    <property type="entry name" value="AAA"/>
    <property type="match status" value="1"/>
</dbReference>
<dbReference type="InterPro" id="IPR011527">
    <property type="entry name" value="ABC1_TM_dom"/>
</dbReference>
<feature type="transmembrane region" description="Helical" evidence="9">
    <location>
        <begin position="274"/>
        <end position="296"/>
    </location>
</feature>
<protein>
    <submittedName>
        <fullName evidence="12">ABC transporter ATP-binding protein</fullName>
    </submittedName>
</protein>
<name>A0A926DP72_9FIRM</name>
<evidence type="ECO:0000256" key="9">
    <source>
        <dbReference type="SAM" id="Phobius"/>
    </source>
</evidence>
<dbReference type="Gene3D" id="1.20.1560.10">
    <property type="entry name" value="ABC transporter type 1, transmembrane domain"/>
    <property type="match status" value="1"/>
</dbReference>
<reference evidence="12" key="1">
    <citation type="submission" date="2020-08" db="EMBL/GenBank/DDBJ databases">
        <title>Genome public.</title>
        <authorList>
            <person name="Liu C."/>
            <person name="Sun Q."/>
        </authorList>
    </citation>
    <scope>NUCLEOTIDE SEQUENCE</scope>
    <source>
        <strain evidence="12">NSJ-32</strain>
    </source>
</reference>
<dbReference type="RefSeq" id="WP_177716385.1">
    <property type="nucleotide sequence ID" value="NZ_JACRSQ010000001.1"/>
</dbReference>
<dbReference type="PROSITE" id="PS50893">
    <property type="entry name" value="ABC_TRANSPORTER_2"/>
    <property type="match status" value="1"/>
</dbReference>
<evidence type="ECO:0000256" key="8">
    <source>
        <dbReference type="ARBA" id="ARBA00023136"/>
    </source>
</evidence>
<dbReference type="Gene3D" id="3.40.50.300">
    <property type="entry name" value="P-loop containing nucleotide triphosphate hydrolases"/>
    <property type="match status" value="1"/>
</dbReference>
<dbReference type="FunFam" id="3.40.50.300:FF:000221">
    <property type="entry name" value="Multidrug ABC transporter ATP-binding protein"/>
    <property type="match status" value="1"/>
</dbReference>
<dbReference type="PROSITE" id="PS00211">
    <property type="entry name" value="ABC_TRANSPORTER_1"/>
    <property type="match status" value="1"/>
</dbReference>
<feature type="domain" description="ABC transmembrane type-1" evidence="11">
    <location>
        <begin position="16"/>
        <end position="298"/>
    </location>
</feature>
<evidence type="ECO:0000256" key="1">
    <source>
        <dbReference type="ARBA" id="ARBA00004651"/>
    </source>
</evidence>
<dbReference type="GO" id="GO:0015421">
    <property type="term" value="F:ABC-type oligopeptide transporter activity"/>
    <property type="evidence" value="ECO:0007669"/>
    <property type="project" value="TreeGrafter"/>
</dbReference>
<evidence type="ECO:0000256" key="5">
    <source>
        <dbReference type="ARBA" id="ARBA00022741"/>
    </source>
</evidence>
<feature type="domain" description="ABC transporter" evidence="10">
    <location>
        <begin position="332"/>
        <end position="567"/>
    </location>
</feature>
<comment type="caution">
    <text evidence="12">The sequence shown here is derived from an EMBL/GenBank/DDBJ whole genome shotgun (WGS) entry which is preliminary data.</text>
</comment>
<feature type="transmembrane region" description="Helical" evidence="9">
    <location>
        <begin position="157"/>
        <end position="174"/>
    </location>
</feature>
<dbReference type="SUPFAM" id="SSF90123">
    <property type="entry name" value="ABC transporter transmembrane region"/>
    <property type="match status" value="1"/>
</dbReference>
<keyword evidence="6 12" id="KW-0067">ATP-binding</keyword>
<evidence type="ECO:0000259" key="10">
    <source>
        <dbReference type="PROSITE" id="PS50893"/>
    </source>
</evidence>
<keyword evidence="2" id="KW-0813">Transport</keyword>
<dbReference type="EMBL" id="JACRSQ010000001">
    <property type="protein sequence ID" value="MBC8541966.1"/>
    <property type="molecule type" value="Genomic_DNA"/>
</dbReference>
<evidence type="ECO:0000313" key="13">
    <source>
        <dbReference type="Proteomes" id="UP000657006"/>
    </source>
</evidence>
<organism evidence="12 13">
    <name type="scientific">Bianquea renquensis</name>
    <dbReference type="NCBI Taxonomy" id="2763661"/>
    <lineage>
        <taxon>Bacteria</taxon>
        <taxon>Bacillati</taxon>
        <taxon>Bacillota</taxon>
        <taxon>Clostridia</taxon>
        <taxon>Eubacteriales</taxon>
        <taxon>Bianqueaceae</taxon>
        <taxon>Bianquea</taxon>
    </lineage>
</organism>
<dbReference type="SUPFAM" id="SSF52540">
    <property type="entry name" value="P-loop containing nucleoside triphosphate hydrolases"/>
    <property type="match status" value="1"/>
</dbReference>
<feature type="transmembrane region" description="Helical" evidence="9">
    <location>
        <begin position="20"/>
        <end position="40"/>
    </location>
</feature>
<dbReference type="Pfam" id="PF00005">
    <property type="entry name" value="ABC_tran"/>
    <property type="match status" value="1"/>
</dbReference>
<dbReference type="PROSITE" id="PS50929">
    <property type="entry name" value="ABC_TM1F"/>
    <property type="match status" value="1"/>
</dbReference>
<keyword evidence="3" id="KW-1003">Cell membrane</keyword>
<keyword evidence="8 9" id="KW-0472">Membrane</keyword>
<dbReference type="InterPro" id="IPR027417">
    <property type="entry name" value="P-loop_NTPase"/>
</dbReference>
<dbReference type="PANTHER" id="PTHR43394">
    <property type="entry name" value="ATP-DEPENDENT PERMEASE MDL1, MITOCHONDRIAL"/>
    <property type="match status" value="1"/>
</dbReference>
<evidence type="ECO:0000256" key="4">
    <source>
        <dbReference type="ARBA" id="ARBA00022692"/>
    </source>
</evidence>
<dbReference type="InterPro" id="IPR003593">
    <property type="entry name" value="AAA+_ATPase"/>
</dbReference>
<dbReference type="InterPro" id="IPR003439">
    <property type="entry name" value="ABC_transporter-like_ATP-bd"/>
</dbReference>
<dbReference type="Pfam" id="PF00664">
    <property type="entry name" value="ABC_membrane"/>
    <property type="match status" value="1"/>
</dbReference>
<dbReference type="GO" id="GO:0016887">
    <property type="term" value="F:ATP hydrolysis activity"/>
    <property type="evidence" value="ECO:0007669"/>
    <property type="project" value="InterPro"/>
</dbReference>
<dbReference type="GO" id="GO:0005886">
    <property type="term" value="C:plasma membrane"/>
    <property type="evidence" value="ECO:0007669"/>
    <property type="project" value="UniProtKB-SubCell"/>
</dbReference>